<accession>A0A7W5H9B1</accession>
<gene>
    <name evidence="2" type="ORF">FHS27_006215</name>
</gene>
<dbReference type="EMBL" id="JACHXU010000036">
    <property type="protein sequence ID" value="MBB3210368.1"/>
    <property type="molecule type" value="Genomic_DNA"/>
</dbReference>
<keyword evidence="1" id="KW-0472">Membrane</keyword>
<dbReference type="Proteomes" id="UP000536179">
    <property type="component" value="Unassembled WGS sequence"/>
</dbReference>
<reference evidence="2 3" key="1">
    <citation type="submission" date="2020-08" db="EMBL/GenBank/DDBJ databases">
        <title>Genomic Encyclopedia of Type Strains, Phase III (KMG-III): the genomes of soil and plant-associated and newly described type strains.</title>
        <authorList>
            <person name="Whitman W."/>
        </authorList>
    </citation>
    <scope>NUCLEOTIDE SEQUENCE [LARGE SCALE GENOMIC DNA]</scope>
    <source>
        <strain evidence="2 3">CECT 8075</strain>
    </source>
</reference>
<evidence type="ECO:0000313" key="2">
    <source>
        <dbReference type="EMBL" id="MBB3210368.1"/>
    </source>
</evidence>
<keyword evidence="1" id="KW-0812">Transmembrane</keyword>
<keyword evidence="3" id="KW-1185">Reference proteome</keyword>
<evidence type="ECO:0000256" key="1">
    <source>
        <dbReference type="SAM" id="Phobius"/>
    </source>
</evidence>
<organism evidence="2 3">
    <name type="scientific">Aporhodopirellula rubra</name>
    <dbReference type="NCBI Taxonomy" id="980271"/>
    <lineage>
        <taxon>Bacteria</taxon>
        <taxon>Pseudomonadati</taxon>
        <taxon>Planctomycetota</taxon>
        <taxon>Planctomycetia</taxon>
        <taxon>Pirellulales</taxon>
        <taxon>Pirellulaceae</taxon>
        <taxon>Aporhodopirellula</taxon>
    </lineage>
</organism>
<sequence>MDRISSNSIIPSQSIQKGVRGYLATTNNWVIAAVAGVVLVPLIFTGFICFALPMMGFAVLLFHAYEMRFKNPVSTVWLDGDKLIMERREEIDRIRLADIRSLKLSRYNNPPYIVMTLIVPSRWGETLTWFPSRLSSFGEMPTLVAELQKRIDQTRVNQTGDDNTREAISPK</sequence>
<evidence type="ECO:0000313" key="3">
    <source>
        <dbReference type="Proteomes" id="UP000536179"/>
    </source>
</evidence>
<comment type="caution">
    <text evidence="2">The sequence shown here is derived from an EMBL/GenBank/DDBJ whole genome shotgun (WGS) entry which is preliminary data.</text>
</comment>
<dbReference type="RefSeq" id="WP_184309624.1">
    <property type="nucleotide sequence ID" value="NZ_JACHXU010000036.1"/>
</dbReference>
<protein>
    <submittedName>
        <fullName evidence="2">Uncharacterized protein</fullName>
    </submittedName>
</protein>
<name>A0A7W5H9B1_9BACT</name>
<feature type="transmembrane region" description="Helical" evidence="1">
    <location>
        <begin position="29"/>
        <end position="62"/>
    </location>
</feature>
<proteinExistence type="predicted"/>
<keyword evidence="1" id="KW-1133">Transmembrane helix</keyword>
<dbReference type="AlphaFoldDB" id="A0A7W5H9B1"/>